<feature type="domain" description="GS catalytic" evidence="6">
    <location>
        <begin position="199"/>
        <end position="451"/>
    </location>
</feature>
<dbReference type="SUPFAM" id="SSF55931">
    <property type="entry name" value="Glutamine synthetase/guanido kinase"/>
    <property type="match status" value="1"/>
</dbReference>
<dbReference type="SMART" id="SM01230">
    <property type="entry name" value="Gln-synt_C"/>
    <property type="match status" value="1"/>
</dbReference>
<evidence type="ECO:0000259" key="6">
    <source>
        <dbReference type="PROSITE" id="PS51987"/>
    </source>
</evidence>
<evidence type="ECO:0000256" key="2">
    <source>
        <dbReference type="ARBA" id="ARBA00009897"/>
    </source>
</evidence>
<comment type="caution">
    <text evidence="7">The sequence shown here is derived from an EMBL/GenBank/DDBJ whole genome shotgun (WGS) entry which is preliminary data.</text>
</comment>
<evidence type="ECO:0000256" key="4">
    <source>
        <dbReference type="ARBA" id="ARBA00030668"/>
    </source>
</evidence>
<dbReference type="GO" id="GO:0016020">
    <property type="term" value="C:membrane"/>
    <property type="evidence" value="ECO:0007669"/>
    <property type="project" value="TreeGrafter"/>
</dbReference>
<evidence type="ECO:0000259" key="5">
    <source>
        <dbReference type="PROSITE" id="PS51986"/>
    </source>
</evidence>
<protein>
    <recommendedName>
        <fullName evidence="4">Glutamate--ammonia ligase</fullName>
    </recommendedName>
</protein>
<dbReference type="PROSITE" id="PS51987">
    <property type="entry name" value="GS_CATALYTIC"/>
    <property type="match status" value="1"/>
</dbReference>
<dbReference type="PANTHER" id="PTHR43407">
    <property type="entry name" value="GLUTAMINE SYNTHETASE"/>
    <property type="match status" value="1"/>
</dbReference>
<comment type="similarity">
    <text evidence="2">Belongs to the glutamine synthetase family.</text>
</comment>
<dbReference type="SUPFAM" id="SSF53822">
    <property type="entry name" value="Periplasmic binding protein-like I"/>
    <property type="match status" value="1"/>
</dbReference>
<evidence type="ECO:0000313" key="7">
    <source>
        <dbReference type="EMBL" id="GAH90034.1"/>
    </source>
</evidence>
<dbReference type="InterPro" id="IPR008146">
    <property type="entry name" value="Gln_synth_cat_dom"/>
</dbReference>
<comment type="subcellular location">
    <subcellularLocation>
        <location evidence="1">Cytoplasm</location>
    </subcellularLocation>
</comment>
<sequence>NQLMDTDVNFVLVDWGKRNVGVDSLYFNYKVGMAEAIAHLVSLKHRNIYFISGPKTLKTAKIRIRNFIDAIEKYRDNNLDYKILEGDHKMEKNEEMKEYVLKKAHDNDIKFIRFWFTDVQGFLKSFAITVEELENALSEGMGFDGSSIEGFSRIEESDVIAMPDPGTFQILPWSPKENGVARMFCDIMEPDGSNFKGDPRWVLKRTLKKAKDMGYTFYVGPELEFFYFRNDKGEPEILDKGGYFDLTPLDVASELRRNTVLFLEAMGIGVEYSHHEVAPSQHEIDLRYTDALTMADNTMTYRIIVKEVATRNNVYATFMPKPLFGENGSGMHTHQSLFKGDKNAFYDASDKYHLSEIGKNYIAGTLKHCKEIVAITNQWVNSYKRLVPGFEAPVYISWARRNRSTLVRVPMYKPGKETSTRIEFRCPDPACNPYLAFSVMLAAGLEGIKNK</sequence>
<keyword evidence="3" id="KW-0963">Cytoplasm</keyword>
<feature type="non-terminal residue" evidence="7">
    <location>
        <position position="1"/>
    </location>
</feature>
<dbReference type="GO" id="GO:0006542">
    <property type="term" value="P:glutamine biosynthetic process"/>
    <property type="evidence" value="ECO:0007669"/>
    <property type="project" value="InterPro"/>
</dbReference>
<dbReference type="Gene3D" id="3.30.590.10">
    <property type="entry name" value="Glutamine synthetase/guanido kinase, catalytic domain"/>
    <property type="match status" value="1"/>
</dbReference>
<dbReference type="Pfam" id="PF03951">
    <property type="entry name" value="Gln-synt_N"/>
    <property type="match status" value="1"/>
</dbReference>
<dbReference type="InterPro" id="IPR036651">
    <property type="entry name" value="Gln_synt_N_sf"/>
</dbReference>
<dbReference type="PROSITE" id="PS00181">
    <property type="entry name" value="GLNA_ATP"/>
    <property type="match status" value="1"/>
</dbReference>
<dbReference type="InterPro" id="IPR008147">
    <property type="entry name" value="Gln_synt_N"/>
</dbReference>
<dbReference type="PROSITE" id="PS51986">
    <property type="entry name" value="GS_BETA_GRASP"/>
    <property type="match status" value="1"/>
</dbReference>
<dbReference type="GO" id="GO:0005737">
    <property type="term" value="C:cytoplasm"/>
    <property type="evidence" value="ECO:0007669"/>
    <property type="project" value="UniProtKB-SubCell"/>
</dbReference>
<feature type="domain" description="GS beta-grasp" evidence="5">
    <location>
        <begin position="107"/>
        <end position="192"/>
    </location>
</feature>
<name>X1KIR4_9ZZZZ</name>
<dbReference type="Pfam" id="PF00120">
    <property type="entry name" value="Gln-synt_C"/>
    <property type="match status" value="1"/>
</dbReference>
<reference evidence="7" key="1">
    <citation type="journal article" date="2014" name="Front. Microbiol.">
        <title>High frequency of phylogenetically diverse reductive dehalogenase-homologous genes in deep subseafloor sedimentary metagenomes.</title>
        <authorList>
            <person name="Kawai M."/>
            <person name="Futagami T."/>
            <person name="Toyoda A."/>
            <person name="Takaki Y."/>
            <person name="Nishi S."/>
            <person name="Hori S."/>
            <person name="Arai W."/>
            <person name="Tsubouchi T."/>
            <person name="Morono Y."/>
            <person name="Uchiyama I."/>
            <person name="Ito T."/>
            <person name="Fujiyama A."/>
            <person name="Inagaki F."/>
            <person name="Takami H."/>
        </authorList>
    </citation>
    <scope>NUCLEOTIDE SEQUENCE</scope>
    <source>
        <strain evidence="7">Expedition CK06-06</strain>
    </source>
</reference>
<dbReference type="Gene3D" id="3.10.20.70">
    <property type="entry name" value="Glutamine synthetase, N-terminal domain"/>
    <property type="match status" value="1"/>
</dbReference>
<dbReference type="SUPFAM" id="SSF54368">
    <property type="entry name" value="Glutamine synthetase, N-terminal domain"/>
    <property type="match status" value="1"/>
</dbReference>
<dbReference type="InterPro" id="IPR014746">
    <property type="entry name" value="Gln_synth/guanido_kin_cat_dom"/>
</dbReference>
<accession>X1KIR4</accession>
<gene>
    <name evidence="7" type="ORF">S06H3_05678</name>
</gene>
<dbReference type="EMBL" id="BARV01002130">
    <property type="protein sequence ID" value="GAH90034.1"/>
    <property type="molecule type" value="Genomic_DNA"/>
</dbReference>
<organism evidence="7">
    <name type="scientific">marine sediment metagenome</name>
    <dbReference type="NCBI Taxonomy" id="412755"/>
    <lineage>
        <taxon>unclassified sequences</taxon>
        <taxon>metagenomes</taxon>
        <taxon>ecological metagenomes</taxon>
    </lineage>
</organism>
<evidence type="ECO:0000256" key="3">
    <source>
        <dbReference type="ARBA" id="ARBA00022490"/>
    </source>
</evidence>
<dbReference type="AlphaFoldDB" id="X1KIR4"/>
<feature type="non-terminal residue" evidence="7">
    <location>
        <position position="451"/>
    </location>
</feature>
<evidence type="ECO:0000256" key="1">
    <source>
        <dbReference type="ARBA" id="ARBA00004496"/>
    </source>
</evidence>
<dbReference type="PANTHER" id="PTHR43407:SF1">
    <property type="entry name" value="LENGSIN"/>
    <property type="match status" value="1"/>
</dbReference>
<proteinExistence type="inferred from homology"/>
<dbReference type="InterPro" id="IPR027303">
    <property type="entry name" value="Gln_synth_gly_rich_site"/>
</dbReference>
<dbReference type="InterPro" id="IPR028082">
    <property type="entry name" value="Peripla_BP_I"/>
</dbReference>
<dbReference type="GO" id="GO:0004356">
    <property type="term" value="F:glutamine synthetase activity"/>
    <property type="evidence" value="ECO:0007669"/>
    <property type="project" value="InterPro"/>
</dbReference>